<dbReference type="GO" id="GO:0006369">
    <property type="term" value="P:termination of RNA polymerase II transcription"/>
    <property type="evidence" value="ECO:0007669"/>
    <property type="project" value="TreeGrafter"/>
</dbReference>
<keyword evidence="5 6" id="KW-0539">Nucleus</keyword>
<dbReference type="Pfam" id="PF09637">
    <property type="entry name" value="Med18"/>
    <property type="match status" value="1"/>
</dbReference>
<comment type="subunit">
    <text evidence="6">Component of the Mediator complex.</text>
</comment>
<dbReference type="Gene3D" id="2.40.320.10">
    <property type="entry name" value="Hypothetical Protein Pfu-838710-001"/>
    <property type="match status" value="1"/>
</dbReference>
<name>A0AAU9VRB4_9CNID</name>
<dbReference type="PANTHER" id="PTHR13321:SF2">
    <property type="entry name" value="MEDIATOR OF RNA POLYMERASE II TRANSCRIPTION SUBUNIT 18"/>
    <property type="match status" value="1"/>
</dbReference>
<evidence type="ECO:0000256" key="6">
    <source>
        <dbReference type="RuleBase" id="RU364150"/>
    </source>
</evidence>
<sequence>MAVAGRQNQLEYFLQGSVGKESVSTLLHRLRGLCDGASRQFATFADREMLYSLGGPGNSVSLRARHSLDDSKAPWQLRYVGQSEMGDKSRSTLLRSCVEVSTSDNLTTFLKELGFRYESEFVLKGYYFIKGHMRITVSQVCRVVGVNDPQSSHPIAESYLVEISLMTTVQQDTLADEIKAFAEHLKPYPFLKICYPFLMPKGLLLKTFVLGSICRVSSVKC</sequence>
<proteinExistence type="inferred from homology"/>
<dbReference type="InterPro" id="IPR019095">
    <property type="entry name" value="Mediator_Med18"/>
</dbReference>
<comment type="function">
    <text evidence="6">Component of the Mediator complex, a coactivator involved in the regulated transcription of nearly all RNA polymerase II-dependent genes. Mediator functions as a bridge to convey information from gene-specific regulatory proteins to the basal RNA polymerase II transcription machinery. Mediator is recruited to promoters by direct interactions with regulatory proteins and serves as a scaffold for the assembly of a functional preinitiation complex with RNA polymerase II and the general transcription factors.</text>
</comment>
<dbReference type="GO" id="GO:0070847">
    <property type="term" value="C:core mediator complex"/>
    <property type="evidence" value="ECO:0007669"/>
    <property type="project" value="TreeGrafter"/>
</dbReference>
<reference evidence="7 8" key="1">
    <citation type="submission" date="2022-05" db="EMBL/GenBank/DDBJ databases">
        <authorList>
            <consortium name="Genoscope - CEA"/>
            <person name="William W."/>
        </authorList>
    </citation>
    <scope>NUCLEOTIDE SEQUENCE [LARGE SCALE GENOMIC DNA]</scope>
</reference>
<keyword evidence="3 6" id="KW-0805">Transcription regulation</keyword>
<keyword evidence="8" id="KW-1185">Reference proteome</keyword>
<evidence type="ECO:0000313" key="7">
    <source>
        <dbReference type="EMBL" id="CAH3035941.1"/>
    </source>
</evidence>
<comment type="subcellular location">
    <subcellularLocation>
        <location evidence="1 6">Nucleus</location>
    </subcellularLocation>
</comment>
<gene>
    <name evidence="6" type="primary">MED18</name>
    <name evidence="7" type="ORF">PMEA_00016567</name>
</gene>
<comment type="similarity">
    <text evidence="2 6">Belongs to the Mediator complex subunit 18 family.</text>
</comment>
<comment type="caution">
    <text evidence="7">The sequence shown here is derived from an EMBL/GenBank/DDBJ whole genome shotgun (WGS) entry which is preliminary data.</text>
</comment>
<evidence type="ECO:0000256" key="1">
    <source>
        <dbReference type="ARBA" id="ARBA00004123"/>
    </source>
</evidence>
<dbReference type="Proteomes" id="UP001159428">
    <property type="component" value="Unassembled WGS sequence"/>
</dbReference>
<dbReference type="GO" id="GO:0006357">
    <property type="term" value="P:regulation of transcription by RNA polymerase II"/>
    <property type="evidence" value="ECO:0007669"/>
    <property type="project" value="InterPro"/>
</dbReference>
<dbReference type="GO" id="GO:0003712">
    <property type="term" value="F:transcription coregulator activity"/>
    <property type="evidence" value="ECO:0007669"/>
    <property type="project" value="InterPro"/>
</dbReference>
<evidence type="ECO:0000256" key="2">
    <source>
        <dbReference type="ARBA" id="ARBA00009814"/>
    </source>
</evidence>
<accession>A0AAU9VRB4</accession>
<evidence type="ECO:0000256" key="3">
    <source>
        <dbReference type="ARBA" id="ARBA00023015"/>
    </source>
</evidence>
<keyword evidence="4 6" id="KW-0804">Transcription</keyword>
<protein>
    <recommendedName>
        <fullName evidence="6">Mediator of RNA polymerase II transcription subunit 18</fullName>
    </recommendedName>
    <alternativeName>
        <fullName evidence="6">Mediator complex subunit 18</fullName>
    </alternativeName>
</protein>
<evidence type="ECO:0000313" key="8">
    <source>
        <dbReference type="Proteomes" id="UP001159428"/>
    </source>
</evidence>
<dbReference type="AlphaFoldDB" id="A0AAU9VRB4"/>
<dbReference type="EMBL" id="CALNXJ010000003">
    <property type="protein sequence ID" value="CAH3035941.1"/>
    <property type="molecule type" value="Genomic_DNA"/>
</dbReference>
<keyword evidence="6" id="KW-0010">Activator</keyword>
<organism evidence="7 8">
    <name type="scientific">Pocillopora meandrina</name>
    <dbReference type="NCBI Taxonomy" id="46732"/>
    <lineage>
        <taxon>Eukaryota</taxon>
        <taxon>Metazoa</taxon>
        <taxon>Cnidaria</taxon>
        <taxon>Anthozoa</taxon>
        <taxon>Hexacorallia</taxon>
        <taxon>Scleractinia</taxon>
        <taxon>Astrocoeniina</taxon>
        <taxon>Pocilloporidae</taxon>
        <taxon>Pocillopora</taxon>
    </lineage>
</organism>
<evidence type="ECO:0000256" key="4">
    <source>
        <dbReference type="ARBA" id="ARBA00023163"/>
    </source>
</evidence>
<evidence type="ECO:0000256" key="5">
    <source>
        <dbReference type="ARBA" id="ARBA00023242"/>
    </source>
</evidence>
<dbReference type="PANTHER" id="PTHR13321">
    <property type="entry name" value="MEDIATOR OF RNA POLYMERASE II TRANSCRIPTION, SUBUNIT 18"/>
    <property type="match status" value="1"/>
</dbReference>
<dbReference type="GO" id="GO:0016592">
    <property type="term" value="C:mediator complex"/>
    <property type="evidence" value="ECO:0007669"/>
    <property type="project" value="InterPro"/>
</dbReference>